<reference evidence="1 2" key="1">
    <citation type="submission" date="2024-02" db="EMBL/GenBank/DDBJ databases">
        <title>Comparative Genomic Analysis of Flavobacterium Species Causing Columnaris Disease of Freshwater Fish in Thailand: Insights into Virulence and Resistance Mechanisms.</title>
        <authorList>
            <person name="Nguyen D."/>
            <person name="Chokmangmeepisarn P."/>
            <person name="Khianchaikhan K."/>
            <person name="Morishita M."/>
            <person name="Bunnoy A."/>
            <person name="Rodkhum C."/>
        </authorList>
    </citation>
    <scope>NUCLEOTIDE SEQUENCE [LARGE SCALE GENOMIC DNA]</scope>
    <source>
        <strain evidence="1 2">PCBSB2203</strain>
    </source>
</reference>
<evidence type="ECO:0000313" key="2">
    <source>
        <dbReference type="Proteomes" id="UP001621713"/>
    </source>
</evidence>
<dbReference type="EMBL" id="JAZHOJ010000038">
    <property type="protein sequence ID" value="MFK7004732.1"/>
    <property type="molecule type" value="Genomic_DNA"/>
</dbReference>
<protein>
    <submittedName>
        <fullName evidence="1">Uncharacterized protein</fullName>
    </submittedName>
</protein>
<name>A0ABW8PJF5_9FLAO</name>
<keyword evidence="2" id="KW-1185">Reference proteome</keyword>
<evidence type="ECO:0000313" key="1">
    <source>
        <dbReference type="EMBL" id="MFK7004732.1"/>
    </source>
</evidence>
<organism evidence="1 2">
    <name type="scientific">Flavobacterium covae</name>
    <dbReference type="NCBI Taxonomy" id="2906076"/>
    <lineage>
        <taxon>Bacteria</taxon>
        <taxon>Pseudomonadati</taxon>
        <taxon>Bacteroidota</taxon>
        <taxon>Flavobacteriia</taxon>
        <taxon>Flavobacteriales</taxon>
        <taxon>Flavobacteriaceae</taxon>
        <taxon>Flavobacterium</taxon>
    </lineage>
</organism>
<dbReference type="RefSeq" id="WP_088466964.1">
    <property type="nucleotide sequence ID" value="NZ_CP097867.1"/>
</dbReference>
<comment type="caution">
    <text evidence="1">The sequence shown here is derived from an EMBL/GenBank/DDBJ whole genome shotgun (WGS) entry which is preliminary data.</text>
</comment>
<accession>A0ABW8PJF5</accession>
<gene>
    <name evidence="1" type="ORF">V3467_12875</name>
</gene>
<sequence length="182" mass="22291">MSKEEIIQYANFPEGSWQKNKYDYVVLSFQDYLDKYYHDFEVKMDIIPEGKLVPHRWVQIQKNCLDKAFQFNDVEFETYLKQIRWSLPIGKASCMKKKVKEYEEQELIYDTDILRFFSMLECSNFLIKNDIESIQNWLEIENWFDPQKAIKQDRTIKEILSYRYGNHWLRDKLVDLPWLKVF</sequence>
<proteinExistence type="predicted"/>
<dbReference type="Proteomes" id="UP001621713">
    <property type="component" value="Unassembled WGS sequence"/>
</dbReference>